<dbReference type="GO" id="GO:0046872">
    <property type="term" value="F:metal ion binding"/>
    <property type="evidence" value="ECO:0007669"/>
    <property type="project" value="UniProtKB-KW"/>
</dbReference>
<keyword evidence="6" id="KW-0378">Hydrolase</keyword>
<dbReference type="PANTHER" id="PTHR22930:SF281">
    <property type="entry name" value="NUCLEASE"/>
    <property type="match status" value="1"/>
</dbReference>
<gene>
    <name evidence="9" type="ORF">Sradi_6662600</name>
</gene>
<keyword evidence="5" id="KW-0479">Metal-binding</keyword>
<dbReference type="InterPro" id="IPR045249">
    <property type="entry name" value="HARBI1-like"/>
</dbReference>
<evidence type="ECO:0000256" key="5">
    <source>
        <dbReference type="ARBA" id="ARBA00022723"/>
    </source>
</evidence>
<proteinExistence type="inferred from homology"/>
<reference evidence="9" key="2">
    <citation type="journal article" date="2024" name="Plant">
        <title>Genomic evolution and insights into agronomic trait innovations of Sesamum species.</title>
        <authorList>
            <person name="Miao H."/>
            <person name="Wang L."/>
            <person name="Qu L."/>
            <person name="Liu H."/>
            <person name="Sun Y."/>
            <person name="Le M."/>
            <person name="Wang Q."/>
            <person name="Wei S."/>
            <person name="Zheng Y."/>
            <person name="Lin W."/>
            <person name="Duan Y."/>
            <person name="Cao H."/>
            <person name="Xiong S."/>
            <person name="Wang X."/>
            <person name="Wei L."/>
            <person name="Li C."/>
            <person name="Ma Q."/>
            <person name="Ju M."/>
            <person name="Zhao R."/>
            <person name="Li G."/>
            <person name="Mu C."/>
            <person name="Tian Q."/>
            <person name="Mei H."/>
            <person name="Zhang T."/>
            <person name="Gao T."/>
            <person name="Zhang H."/>
        </authorList>
    </citation>
    <scope>NUCLEOTIDE SEQUENCE</scope>
    <source>
        <strain evidence="9">G02</strain>
    </source>
</reference>
<dbReference type="PANTHER" id="PTHR22930">
    <property type="match status" value="1"/>
</dbReference>
<evidence type="ECO:0000256" key="3">
    <source>
        <dbReference type="ARBA" id="ARBA00006958"/>
    </source>
</evidence>
<accession>A0AAW2JNG9</accession>
<comment type="caution">
    <text evidence="9">The sequence shown here is derived from an EMBL/GenBank/DDBJ whole genome shotgun (WGS) entry which is preliminary data.</text>
</comment>
<evidence type="ECO:0000256" key="2">
    <source>
        <dbReference type="ARBA" id="ARBA00004123"/>
    </source>
</evidence>
<protein>
    <recommendedName>
        <fullName evidence="8">DDE Tnp4 domain-containing protein</fullName>
    </recommendedName>
</protein>
<dbReference type="InterPro" id="IPR027806">
    <property type="entry name" value="HARBI1_dom"/>
</dbReference>
<name>A0AAW2JNG9_SESRA</name>
<comment type="similarity">
    <text evidence="3">Belongs to the HARBI1 family.</text>
</comment>
<dbReference type="AlphaFoldDB" id="A0AAW2JNG9"/>
<dbReference type="GO" id="GO:0016787">
    <property type="term" value="F:hydrolase activity"/>
    <property type="evidence" value="ECO:0007669"/>
    <property type="project" value="UniProtKB-KW"/>
</dbReference>
<comment type="cofactor">
    <cofactor evidence="1">
        <name>a divalent metal cation</name>
        <dbReference type="ChEBI" id="CHEBI:60240"/>
    </cofactor>
</comment>
<evidence type="ECO:0000256" key="4">
    <source>
        <dbReference type="ARBA" id="ARBA00022722"/>
    </source>
</evidence>
<dbReference type="Pfam" id="PF13359">
    <property type="entry name" value="DDE_Tnp_4"/>
    <property type="match status" value="1"/>
</dbReference>
<evidence type="ECO:0000256" key="1">
    <source>
        <dbReference type="ARBA" id="ARBA00001968"/>
    </source>
</evidence>
<keyword evidence="4" id="KW-0540">Nuclease</keyword>
<evidence type="ECO:0000259" key="8">
    <source>
        <dbReference type="Pfam" id="PF13359"/>
    </source>
</evidence>
<comment type="subcellular location">
    <subcellularLocation>
        <location evidence="2">Nucleus</location>
    </subcellularLocation>
</comment>
<organism evidence="9">
    <name type="scientific">Sesamum radiatum</name>
    <name type="common">Black benniseed</name>
    <dbReference type="NCBI Taxonomy" id="300843"/>
    <lineage>
        <taxon>Eukaryota</taxon>
        <taxon>Viridiplantae</taxon>
        <taxon>Streptophyta</taxon>
        <taxon>Embryophyta</taxon>
        <taxon>Tracheophyta</taxon>
        <taxon>Spermatophyta</taxon>
        <taxon>Magnoliopsida</taxon>
        <taxon>eudicotyledons</taxon>
        <taxon>Gunneridae</taxon>
        <taxon>Pentapetalae</taxon>
        <taxon>asterids</taxon>
        <taxon>lamiids</taxon>
        <taxon>Lamiales</taxon>
        <taxon>Pedaliaceae</taxon>
        <taxon>Sesamum</taxon>
    </lineage>
</organism>
<evidence type="ECO:0000313" key="9">
    <source>
        <dbReference type="EMBL" id="KAL0296105.1"/>
    </source>
</evidence>
<reference evidence="9" key="1">
    <citation type="submission" date="2020-06" db="EMBL/GenBank/DDBJ databases">
        <authorList>
            <person name="Li T."/>
            <person name="Hu X."/>
            <person name="Zhang T."/>
            <person name="Song X."/>
            <person name="Zhang H."/>
            <person name="Dai N."/>
            <person name="Sheng W."/>
            <person name="Hou X."/>
            <person name="Wei L."/>
        </authorList>
    </citation>
    <scope>NUCLEOTIDE SEQUENCE</scope>
    <source>
        <strain evidence="9">G02</strain>
        <tissue evidence="9">Leaf</tissue>
    </source>
</reference>
<sequence length="238" mass="27018">MLRSTLAMVSGDILGCLGALDGTHVEIRVADLEKGRYRNRKGQISINVLGVRDIECKFIYVLSGWEGSAADSRILRDAVNRPTGLKVPNGNYYLCDNGYPNGEGFLTPYRGVRYHLKEWDRGGGGPQSPQKLFNLKHDSARNVIERTFGLLKTRWGILRSPSYYPIKSQNRIIMACCLIHNFLRMEMSDDPLELEIPDLSETTMDARIEFVSTIDTNPARTAWHDELAANMYNEWMSR</sequence>
<dbReference type="GO" id="GO:0005634">
    <property type="term" value="C:nucleus"/>
    <property type="evidence" value="ECO:0007669"/>
    <property type="project" value="UniProtKB-SubCell"/>
</dbReference>
<dbReference type="GO" id="GO:0004518">
    <property type="term" value="F:nuclease activity"/>
    <property type="evidence" value="ECO:0007669"/>
    <property type="project" value="UniProtKB-KW"/>
</dbReference>
<evidence type="ECO:0000256" key="7">
    <source>
        <dbReference type="ARBA" id="ARBA00023242"/>
    </source>
</evidence>
<keyword evidence="7" id="KW-0539">Nucleus</keyword>
<evidence type="ECO:0000256" key="6">
    <source>
        <dbReference type="ARBA" id="ARBA00022801"/>
    </source>
</evidence>
<feature type="domain" description="DDE Tnp4" evidence="8">
    <location>
        <begin position="20"/>
        <end position="181"/>
    </location>
</feature>
<dbReference type="EMBL" id="JACGWJ010000032">
    <property type="protein sequence ID" value="KAL0296105.1"/>
    <property type="molecule type" value="Genomic_DNA"/>
</dbReference>